<evidence type="ECO:0000313" key="1">
    <source>
        <dbReference type="EMBL" id="PTX57580.1"/>
    </source>
</evidence>
<evidence type="ECO:0000313" key="2">
    <source>
        <dbReference type="Proteomes" id="UP000243978"/>
    </source>
</evidence>
<proteinExistence type="predicted"/>
<dbReference type="Gene3D" id="1.10.3700.10">
    <property type="entry name" value="AGR C 984p-like"/>
    <property type="match status" value="1"/>
</dbReference>
<sequence>MTFSPVIPFSGLQGWQFLSSTLERQKAAQVQGESFQRDTEYFAEKISSVRSADDLIEDRRLLSVALTAFGLEGDIENKFLIKKVLEDGSLKPDALANRFTDKRYLELTQAFGFGDFDTPNTVLSEFPSDILNLYNERSFEVAVGEQDETMRLALTLELELSKIAASESNERSKWYLVLGNPPLKQVFETALGLGSGFGSLDIDRQAEELRERSKKIIGVEEFASFEQGEVVDKFRNLFLLRTEVQNASNLSSQNIALALLGS</sequence>
<dbReference type="Pfam" id="PF06748">
    <property type="entry name" value="DUF1217"/>
    <property type="match status" value="1"/>
</dbReference>
<dbReference type="InterPro" id="IPR023157">
    <property type="entry name" value="AGR-C-984p-like_sf"/>
</dbReference>
<dbReference type="AlphaFoldDB" id="A0A2T6BNC2"/>
<dbReference type="OrthoDB" id="7824597at2"/>
<dbReference type="SUPFAM" id="SSF158837">
    <property type="entry name" value="AGR C 984p-like"/>
    <property type="match status" value="1"/>
</dbReference>
<keyword evidence="2" id="KW-1185">Reference proteome</keyword>
<dbReference type="EMBL" id="QBKS01000001">
    <property type="protein sequence ID" value="PTX57580.1"/>
    <property type="molecule type" value="Genomic_DNA"/>
</dbReference>
<reference evidence="1 2" key="1">
    <citation type="submission" date="2018-04" db="EMBL/GenBank/DDBJ databases">
        <title>Genomic Encyclopedia of Archaeal and Bacterial Type Strains, Phase II (KMG-II): from individual species to whole genera.</title>
        <authorList>
            <person name="Goeker M."/>
        </authorList>
    </citation>
    <scope>NUCLEOTIDE SEQUENCE [LARGE SCALE GENOMIC DNA]</scope>
    <source>
        <strain evidence="1 2">DSM 100977</strain>
    </source>
</reference>
<dbReference type="Proteomes" id="UP000243978">
    <property type="component" value="Unassembled WGS sequence"/>
</dbReference>
<dbReference type="InterPro" id="IPR010626">
    <property type="entry name" value="DUF1217"/>
</dbReference>
<dbReference type="RefSeq" id="WP_158269967.1">
    <property type="nucleotide sequence ID" value="NZ_QBKS01000001.1"/>
</dbReference>
<accession>A0A2T6BNC2</accession>
<protein>
    <submittedName>
        <fullName evidence="1">Uncharacterized protein DUF1217</fullName>
    </submittedName>
</protein>
<gene>
    <name evidence="1" type="ORF">C8N43_2250</name>
</gene>
<organism evidence="1 2">
    <name type="scientific">Litoreibacter ponti</name>
    <dbReference type="NCBI Taxonomy" id="1510457"/>
    <lineage>
        <taxon>Bacteria</taxon>
        <taxon>Pseudomonadati</taxon>
        <taxon>Pseudomonadota</taxon>
        <taxon>Alphaproteobacteria</taxon>
        <taxon>Rhodobacterales</taxon>
        <taxon>Roseobacteraceae</taxon>
        <taxon>Litoreibacter</taxon>
    </lineage>
</organism>
<comment type="caution">
    <text evidence="1">The sequence shown here is derived from an EMBL/GenBank/DDBJ whole genome shotgun (WGS) entry which is preliminary data.</text>
</comment>
<name>A0A2T6BNC2_9RHOB</name>